<comment type="cofactor">
    <cofactor evidence="1">
        <name>thiamine diphosphate</name>
        <dbReference type="ChEBI" id="CHEBI:58937"/>
    </cofactor>
</comment>
<dbReference type="SUPFAM" id="SSF52518">
    <property type="entry name" value="Thiamin diphosphate-binding fold (THDP-binding)"/>
    <property type="match status" value="1"/>
</dbReference>
<gene>
    <name evidence="6" type="ORF">ANACOL_02825</name>
</gene>
<dbReference type="PANTHER" id="PTHR47514">
    <property type="entry name" value="TRANSKETOLASE N-TERMINAL SECTION-RELATED"/>
    <property type="match status" value="1"/>
</dbReference>
<keyword evidence="4" id="KW-1133">Transmembrane helix</keyword>
<feature type="transmembrane region" description="Helical" evidence="4">
    <location>
        <begin position="21"/>
        <end position="45"/>
    </location>
</feature>
<keyword evidence="4" id="KW-0812">Transmembrane</keyword>
<dbReference type="PANTHER" id="PTHR47514:SF1">
    <property type="entry name" value="TRANSKETOLASE N-TERMINAL SECTION-RELATED"/>
    <property type="match status" value="1"/>
</dbReference>
<keyword evidence="3" id="KW-0786">Thiamine pyrophosphate</keyword>
<sequence length="286" mass="31635">MEQNFDKIRRLSADIRIQTTMAIGTAGFGHIGGAASIADVLAVLYGGMMRIDPKRPDWSERDWMILSKGHCGPALYATLALAGYFPMEWLGTINQPGTRLPSHADCQKTPGVDMTTGSLGQGISSAVGIALGNRLQGRDSWVYCIVGDGETNEGEVWEACEAANHLSLDHFILFVDWNKKQLDGRLEDICKPMDLEEKFRSFGFDTVTVKGYDVEEIWNAIQRAKTVEGKPHCIILDTIKGLGVPLAEAVEFNHYLNFNLEEAKASCAEIEKRFQEGTYPGGDMKW</sequence>
<evidence type="ECO:0000256" key="2">
    <source>
        <dbReference type="ARBA" id="ARBA00007131"/>
    </source>
</evidence>
<dbReference type="EMBL" id="ABGD02000024">
    <property type="protein sequence ID" value="EDS10229.1"/>
    <property type="molecule type" value="Genomic_DNA"/>
</dbReference>
<dbReference type="InterPro" id="IPR005474">
    <property type="entry name" value="Transketolase_N"/>
</dbReference>
<evidence type="ECO:0000259" key="5">
    <source>
        <dbReference type="Pfam" id="PF00456"/>
    </source>
</evidence>
<comment type="similarity">
    <text evidence="2">Belongs to the transketolase family.</text>
</comment>
<keyword evidence="7" id="KW-1185">Reference proteome</keyword>
<evidence type="ECO:0000313" key="7">
    <source>
        <dbReference type="Proteomes" id="UP000003803"/>
    </source>
</evidence>
<dbReference type="Proteomes" id="UP000003803">
    <property type="component" value="Unassembled WGS sequence"/>
</dbReference>
<evidence type="ECO:0000256" key="3">
    <source>
        <dbReference type="ARBA" id="ARBA00023052"/>
    </source>
</evidence>
<reference evidence="6" key="1">
    <citation type="submission" date="2007-11" db="EMBL/GenBank/DDBJ databases">
        <authorList>
            <person name="Fulton L."/>
            <person name="Clifton S."/>
            <person name="Fulton B."/>
            <person name="Xu J."/>
            <person name="Minx P."/>
            <person name="Pepin K.H."/>
            <person name="Johnson M."/>
            <person name="Thiruvilangam P."/>
            <person name="Bhonagiri V."/>
            <person name="Nash W.E."/>
            <person name="Mardis E.R."/>
            <person name="Wilson R.K."/>
        </authorList>
    </citation>
    <scope>NUCLEOTIDE SEQUENCE [LARGE SCALE GENOMIC DNA]</scope>
    <source>
        <strain evidence="6">DSM 17241</strain>
    </source>
</reference>
<dbReference type="eggNOG" id="COG3959">
    <property type="taxonomic scope" value="Bacteria"/>
</dbReference>
<dbReference type="RefSeq" id="WP_006875729.1">
    <property type="nucleotide sequence ID" value="NZ_DS544185.1"/>
</dbReference>
<keyword evidence="4" id="KW-0472">Membrane</keyword>
<evidence type="ECO:0000256" key="1">
    <source>
        <dbReference type="ARBA" id="ARBA00001964"/>
    </source>
</evidence>
<protein>
    <submittedName>
        <fullName evidence="6">Transketolase, thiamine diphosphate binding domain protein</fullName>
    </submittedName>
</protein>
<evidence type="ECO:0000313" key="6">
    <source>
        <dbReference type="EMBL" id="EDS10229.1"/>
    </source>
</evidence>
<dbReference type="AlphaFoldDB" id="B0PE40"/>
<dbReference type="CDD" id="cd02012">
    <property type="entry name" value="TPP_TK"/>
    <property type="match status" value="1"/>
</dbReference>
<comment type="caution">
    <text evidence="6">The sequence shown here is derived from an EMBL/GenBank/DDBJ whole genome shotgun (WGS) entry which is preliminary data.</text>
</comment>
<dbReference type="HOGENOM" id="CLU_009227_4_1_9"/>
<evidence type="ECO:0000256" key="4">
    <source>
        <dbReference type="SAM" id="Phobius"/>
    </source>
</evidence>
<dbReference type="InterPro" id="IPR029061">
    <property type="entry name" value="THDP-binding"/>
</dbReference>
<dbReference type="Gene3D" id="3.40.50.970">
    <property type="match status" value="1"/>
</dbReference>
<feature type="domain" description="Transketolase N-terminal" evidence="5">
    <location>
        <begin position="13"/>
        <end position="254"/>
    </location>
</feature>
<name>B0PE40_9FIRM</name>
<reference evidence="6" key="2">
    <citation type="submission" date="2013-09" db="EMBL/GenBank/DDBJ databases">
        <title>Draft genome sequence of Anaerotruncus colihominis(DSM 17241).</title>
        <authorList>
            <person name="Sudarsanam P."/>
            <person name="Ley R."/>
            <person name="Guruge J."/>
            <person name="Turnbaugh P.J."/>
            <person name="Mahowald M."/>
            <person name="Liep D."/>
            <person name="Gordon J."/>
        </authorList>
    </citation>
    <scope>NUCLEOTIDE SEQUENCE</scope>
    <source>
        <strain evidence="6">DSM 17241</strain>
    </source>
</reference>
<accession>B0PE40</accession>
<proteinExistence type="inferred from homology"/>
<dbReference type="Pfam" id="PF00456">
    <property type="entry name" value="Transketolase_N"/>
    <property type="match status" value="1"/>
</dbReference>
<organism evidence="6 7">
    <name type="scientific">Anaerotruncus colihominis DSM 17241</name>
    <dbReference type="NCBI Taxonomy" id="445972"/>
    <lineage>
        <taxon>Bacteria</taxon>
        <taxon>Bacillati</taxon>
        <taxon>Bacillota</taxon>
        <taxon>Clostridia</taxon>
        <taxon>Eubacteriales</taxon>
        <taxon>Oscillospiraceae</taxon>
        <taxon>Anaerotruncus</taxon>
    </lineage>
</organism>